<dbReference type="AlphaFoldDB" id="A0A444JBW7"/>
<keyword evidence="1" id="KW-0812">Transmembrane</keyword>
<evidence type="ECO:0000313" key="2">
    <source>
        <dbReference type="EMBL" id="RWX50561.1"/>
    </source>
</evidence>
<feature type="transmembrane region" description="Helical" evidence="1">
    <location>
        <begin position="181"/>
        <end position="201"/>
    </location>
</feature>
<organism evidence="2 3">
    <name type="scientific">Candidatus Electrothrix marina</name>
    <dbReference type="NCBI Taxonomy" id="1859130"/>
    <lineage>
        <taxon>Bacteria</taxon>
        <taxon>Pseudomonadati</taxon>
        <taxon>Thermodesulfobacteriota</taxon>
        <taxon>Desulfobulbia</taxon>
        <taxon>Desulfobulbales</taxon>
        <taxon>Desulfobulbaceae</taxon>
        <taxon>Candidatus Electrothrix</taxon>
    </lineage>
</organism>
<sequence>MAALKEPVLIFLVGCLGVLLTASCSYANVGIPIVAIQLPFMLFLLVPVVFIEAALLRQALELRWVTATSISLKANLTSTIFGCPLAWFLQILASILLSGLAATSGLAVEKEILDGLNFNELLSLASFIPPFPKYEEKLFWLFPFGGLVGLVPAYFVSVCLEYPFIRKQAHAKNINPKRLMYRVNIFSYALLFGIWFLRLYFNLLSA</sequence>
<feature type="transmembrane region" description="Helical" evidence="1">
    <location>
        <begin position="138"/>
        <end position="160"/>
    </location>
</feature>
<dbReference type="PROSITE" id="PS51257">
    <property type="entry name" value="PROKAR_LIPOPROTEIN"/>
    <property type="match status" value="1"/>
</dbReference>
<proteinExistence type="predicted"/>
<protein>
    <submittedName>
        <fullName evidence="2">Uncharacterized protein</fullName>
    </submittedName>
</protein>
<keyword evidence="1" id="KW-1133">Transmembrane helix</keyword>
<gene>
    <name evidence="2" type="ORF">VU01_12991</name>
</gene>
<dbReference type="Proteomes" id="UP000288892">
    <property type="component" value="Unassembled WGS sequence"/>
</dbReference>
<evidence type="ECO:0000313" key="3">
    <source>
        <dbReference type="Proteomes" id="UP000288892"/>
    </source>
</evidence>
<comment type="caution">
    <text evidence="2">The sequence shown here is derived from an EMBL/GenBank/DDBJ whole genome shotgun (WGS) entry which is preliminary data.</text>
</comment>
<feature type="transmembrane region" description="Helical" evidence="1">
    <location>
        <begin position="76"/>
        <end position="97"/>
    </location>
</feature>
<evidence type="ECO:0000256" key="1">
    <source>
        <dbReference type="SAM" id="Phobius"/>
    </source>
</evidence>
<reference evidence="2 3" key="1">
    <citation type="submission" date="2017-01" db="EMBL/GenBank/DDBJ databases">
        <title>The cable genome- insights into the physiology and evolution of filamentous bacteria capable of sulfide oxidation via long distance electron transfer.</title>
        <authorList>
            <person name="Schreiber L."/>
            <person name="Bjerg J.T."/>
            <person name="Boggild A."/>
            <person name="Van De Vossenberg J."/>
            <person name="Meysman F."/>
            <person name="Nielsen L.P."/>
            <person name="Schramm A."/>
            <person name="Kjeldsen K.U."/>
        </authorList>
    </citation>
    <scope>NUCLEOTIDE SEQUENCE [LARGE SCALE GENOMIC DNA]</scope>
    <source>
        <strain evidence="2">A5</strain>
    </source>
</reference>
<keyword evidence="3" id="KW-1185">Reference proteome</keyword>
<feature type="transmembrane region" description="Helical" evidence="1">
    <location>
        <begin position="37"/>
        <end position="56"/>
    </location>
</feature>
<accession>A0A444JBW7</accession>
<name>A0A444JBW7_9BACT</name>
<keyword evidence="1" id="KW-0472">Membrane</keyword>
<dbReference type="EMBL" id="MTKS01000299">
    <property type="protein sequence ID" value="RWX50561.1"/>
    <property type="molecule type" value="Genomic_DNA"/>
</dbReference>